<proteinExistence type="predicted"/>
<comment type="caution">
    <text evidence="1">The sequence shown here is derived from an EMBL/GenBank/DDBJ whole genome shotgun (WGS) entry which is preliminary data.</text>
</comment>
<sequence>MEEISNIEVAVKLDEGGEEQLIPKESGFRNDDVEQKTATTRVVVGMLAPGACRWLRTYCRMSLSHLGMGSGVLLWPWCSVVSALLCLWAGAGVPLPGALALPSRHAVWWRQDAAGLLTKFQTVRSKFLGGVR</sequence>
<name>A0AAV9QT87_9TELE</name>
<evidence type="ECO:0000313" key="2">
    <source>
        <dbReference type="Proteomes" id="UP001311232"/>
    </source>
</evidence>
<dbReference type="EMBL" id="JAHHUM010002823">
    <property type="protein sequence ID" value="KAK5600701.1"/>
    <property type="molecule type" value="Genomic_DNA"/>
</dbReference>
<gene>
    <name evidence="1" type="ORF">CRENBAI_012051</name>
</gene>
<evidence type="ECO:0000313" key="1">
    <source>
        <dbReference type="EMBL" id="KAK5600701.1"/>
    </source>
</evidence>
<accession>A0AAV9QT87</accession>
<keyword evidence="2" id="KW-1185">Reference proteome</keyword>
<reference evidence="1 2" key="1">
    <citation type="submission" date="2021-06" db="EMBL/GenBank/DDBJ databases">
        <authorList>
            <person name="Palmer J.M."/>
        </authorList>
    </citation>
    <scope>NUCLEOTIDE SEQUENCE [LARGE SCALE GENOMIC DNA]</scope>
    <source>
        <strain evidence="1 2">MEX-2019</strain>
        <tissue evidence="1">Muscle</tissue>
    </source>
</reference>
<dbReference type="Proteomes" id="UP001311232">
    <property type="component" value="Unassembled WGS sequence"/>
</dbReference>
<organism evidence="1 2">
    <name type="scientific">Crenichthys baileyi</name>
    <name type="common">White River springfish</name>
    <dbReference type="NCBI Taxonomy" id="28760"/>
    <lineage>
        <taxon>Eukaryota</taxon>
        <taxon>Metazoa</taxon>
        <taxon>Chordata</taxon>
        <taxon>Craniata</taxon>
        <taxon>Vertebrata</taxon>
        <taxon>Euteleostomi</taxon>
        <taxon>Actinopterygii</taxon>
        <taxon>Neopterygii</taxon>
        <taxon>Teleostei</taxon>
        <taxon>Neoteleostei</taxon>
        <taxon>Acanthomorphata</taxon>
        <taxon>Ovalentaria</taxon>
        <taxon>Atherinomorphae</taxon>
        <taxon>Cyprinodontiformes</taxon>
        <taxon>Goodeidae</taxon>
        <taxon>Crenichthys</taxon>
    </lineage>
</organism>
<dbReference type="AlphaFoldDB" id="A0AAV9QT87"/>
<protein>
    <submittedName>
        <fullName evidence="1">Uncharacterized protein</fullName>
    </submittedName>
</protein>